<evidence type="ECO:0000313" key="3">
    <source>
        <dbReference type="Proteomes" id="UP001516464"/>
    </source>
</evidence>
<keyword evidence="1" id="KW-1133">Transmembrane helix</keyword>
<feature type="transmembrane region" description="Helical" evidence="1">
    <location>
        <begin position="139"/>
        <end position="165"/>
    </location>
</feature>
<reference evidence="2 3" key="1">
    <citation type="submission" date="2019-01" db="EMBL/GenBank/DDBJ databases">
        <title>Genomes sequencing and comparative genomics of infectious freshwater microsporidia, Cucumispora dikerogammari and Thelohania contejeani.</title>
        <authorList>
            <person name="Cormier A."/>
            <person name="Giraud I."/>
            <person name="Wattier R."/>
            <person name="Teixeira M."/>
            <person name="Grandjean F."/>
            <person name="Rigaud T."/>
            <person name="Cordaux R."/>
        </authorList>
    </citation>
    <scope>NUCLEOTIDE SEQUENCE [LARGE SCALE GENOMIC DNA]</scope>
    <source>
        <strain evidence="2">T1</strain>
        <tissue evidence="2">Spores</tissue>
    </source>
</reference>
<sequence length="166" mass="19929">MIKLYKENVLEHTIKLDYIDPISFEPYSELVASHRNEKKDFILCMLQCKGISPVYPANFINRLRYGETHKNVLQRYTIVDPMTRILVDDLWYFIAKRKDNYEIAKFVCNEEELINYKEYQDLIFENNYEENEDAEICTFLFSVFLTIFSVLFLYLAIYIILLILFA</sequence>
<organism evidence="2 3">
    <name type="scientific">Astathelohania contejeani</name>
    <dbReference type="NCBI Taxonomy" id="164912"/>
    <lineage>
        <taxon>Eukaryota</taxon>
        <taxon>Fungi</taxon>
        <taxon>Fungi incertae sedis</taxon>
        <taxon>Microsporidia</taxon>
        <taxon>Astathelohaniidae</taxon>
        <taxon>Astathelohania</taxon>
    </lineage>
</organism>
<keyword evidence="3" id="KW-1185">Reference proteome</keyword>
<gene>
    <name evidence="2" type="ORF">TCON_0740</name>
</gene>
<evidence type="ECO:0000313" key="2">
    <source>
        <dbReference type="EMBL" id="KAF7684069.1"/>
    </source>
</evidence>
<dbReference type="InterPro" id="IPR031537">
    <property type="entry name" value="DUF5092"/>
</dbReference>
<comment type="caution">
    <text evidence="2">The sequence shown here is derived from an EMBL/GenBank/DDBJ whole genome shotgun (WGS) entry which is preliminary data.</text>
</comment>
<evidence type="ECO:0000256" key="1">
    <source>
        <dbReference type="SAM" id="Phobius"/>
    </source>
</evidence>
<proteinExistence type="predicted"/>
<dbReference type="Pfam" id="PF17010">
    <property type="entry name" value="DUF5092"/>
    <property type="match status" value="1"/>
</dbReference>
<dbReference type="EMBL" id="SBIQ01000031">
    <property type="protein sequence ID" value="KAF7684069.1"/>
    <property type="molecule type" value="Genomic_DNA"/>
</dbReference>
<protein>
    <submittedName>
        <fullName evidence="2">Uncharacterized protein</fullName>
    </submittedName>
</protein>
<accession>A0ABQ7I0V5</accession>
<name>A0ABQ7I0V5_9MICR</name>
<keyword evidence="1" id="KW-0812">Transmembrane</keyword>
<keyword evidence="1" id="KW-0472">Membrane</keyword>
<dbReference type="Proteomes" id="UP001516464">
    <property type="component" value="Unassembled WGS sequence"/>
</dbReference>